<keyword evidence="7" id="KW-0807">Transducer</keyword>
<feature type="transmembrane region" description="Helical" evidence="8">
    <location>
        <begin position="233"/>
        <end position="253"/>
    </location>
</feature>
<dbReference type="GO" id="GO:0009897">
    <property type="term" value="C:external side of plasma membrane"/>
    <property type="evidence" value="ECO:0007669"/>
    <property type="project" value="TreeGrafter"/>
</dbReference>
<dbReference type="SUPFAM" id="SSF81321">
    <property type="entry name" value="Family A G protein-coupled receptor-like"/>
    <property type="match status" value="1"/>
</dbReference>
<accession>A0A6P6R4B0</accession>
<dbReference type="GO" id="GO:0019722">
    <property type="term" value="P:calcium-mediated signaling"/>
    <property type="evidence" value="ECO:0007669"/>
    <property type="project" value="TreeGrafter"/>
</dbReference>
<dbReference type="Gene3D" id="1.20.1070.10">
    <property type="entry name" value="Rhodopsin 7-helix transmembrane proteins"/>
    <property type="match status" value="1"/>
</dbReference>
<evidence type="ECO:0000256" key="2">
    <source>
        <dbReference type="ARBA" id="ARBA00022692"/>
    </source>
</evidence>
<keyword evidence="5 8" id="KW-0472">Membrane</keyword>
<dbReference type="PANTHER" id="PTHR10489:SF671">
    <property type="entry name" value="C-X-C CHEMOKINE RECEPTOR TYPE 3"/>
    <property type="match status" value="1"/>
</dbReference>
<evidence type="ECO:0000313" key="10">
    <source>
        <dbReference type="Proteomes" id="UP000515129"/>
    </source>
</evidence>
<reference evidence="11" key="1">
    <citation type="submission" date="2025-08" db="UniProtKB">
        <authorList>
            <consortium name="RefSeq"/>
        </authorList>
    </citation>
    <scope>IDENTIFICATION</scope>
    <source>
        <strain evidence="11">Wakin</strain>
        <tissue evidence="11">Muscle</tissue>
    </source>
</reference>
<dbReference type="CTD" id="799527"/>
<evidence type="ECO:0000256" key="1">
    <source>
        <dbReference type="ARBA" id="ARBA00004370"/>
    </source>
</evidence>
<evidence type="ECO:0000259" key="9">
    <source>
        <dbReference type="PROSITE" id="PS50262"/>
    </source>
</evidence>
<dbReference type="InterPro" id="IPR050119">
    <property type="entry name" value="CCR1-9-like"/>
</dbReference>
<feature type="domain" description="G-protein coupled receptors family 1 profile" evidence="9">
    <location>
        <begin position="53"/>
        <end position="302"/>
    </location>
</feature>
<dbReference type="KEGG" id="caua:113116396"/>
<name>A0A6P6R4B0_CARAU</name>
<dbReference type="PRINTS" id="PR00237">
    <property type="entry name" value="GPCRRHODOPSN"/>
</dbReference>
<feature type="transmembrane region" description="Helical" evidence="8">
    <location>
        <begin position="112"/>
        <end position="130"/>
    </location>
</feature>
<dbReference type="GO" id="GO:0016493">
    <property type="term" value="F:C-C chemokine receptor activity"/>
    <property type="evidence" value="ECO:0007669"/>
    <property type="project" value="TreeGrafter"/>
</dbReference>
<feature type="transmembrane region" description="Helical" evidence="8">
    <location>
        <begin position="151"/>
        <end position="173"/>
    </location>
</feature>
<sequence>MEVELHGLFEENTTFDYENYDTKNICPSSTVSDALAVFMPLLYSVGFLWGLLGNGLVLAILWLKMLNLGVMDIFVLLLSVADTLLLLTLPLWAVDAVKGWVMGTELCKLSGFLFEFNFYCGIFTLACLSADYYLSIVHGVQLFSRKKPRSVYGCCLIICVLCLLLCIPDLIFLSGSTDQSNQECMHHYRPDSWRLASRLPHLVVSVVLVLLFCFSIILLKLRHSSKCQQKKKGQSIAIIAVLILVFFLCWTPYSITFIVNTFQSKDGDSSAVEGDCEGRQWTASKIKAVFGLLHCVVNPVIYFCLSQEFRARVLNVIKFNACEMESNDVSLWDSSEVNGNASVQEKQGSLQHMNDIKQIIKTQDHYI</sequence>
<organism evidence="10 11">
    <name type="scientific">Carassius auratus</name>
    <name type="common">Goldfish</name>
    <dbReference type="NCBI Taxonomy" id="7957"/>
    <lineage>
        <taxon>Eukaryota</taxon>
        <taxon>Metazoa</taxon>
        <taxon>Chordata</taxon>
        <taxon>Craniata</taxon>
        <taxon>Vertebrata</taxon>
        <taxon>Euteleostomi</taxon>
        <taxon>Actinopterygii</taxon>
        <taxon>Neopterygii</taxon>
        <taxon>Teleostei</taxon>
        <taxon>Ostariophysi</taxon>
        <taxon>Cypriniformes</taxon>
        <taxon>Cyprinidae</taxon>
        <taxon>Cyprininae</taxon>
        <taxon>Carassius</taxon>
    </lineage>
</organism>
<protein>
    <submittedName>
        <fullName evidence="11">C-X-C chemokine receptor type 3.3</fullName>
    </submittedName>
</protein>
<dbReference type="RefSeq" id="XP_026140321.1">
    <property type="nucleotide sequence ID" value="XM_026284536.1"/>
</dbReference>
<dbReference type="OrthoDB" id="9818824at2759"/>
<feature type="transmembrane region" description="Helical" evidence="8">
    <location>
        <begin position="199"/>
        <end position="221"/>
    </location>
</feature>
<dbReference type="Proteomes" id="UP000515129">
    <property type="component" value="Chromosome 16"/>
</dbReference>
<evidence type="ECO:0000256" key="8">
    <source>
        <dbReference type="SAM" id="Phobius"/>
    </source>
</evidence>
<dbReference type="AlphaFoldDB" id="A0A6P6R4B0"/>
<gene>
    <name evidence="11" type="primary">cxcr3.3</name>
</gene>
<dbReference type="GO" id="GO:0019957">
    <property type="term" value="F:C-C chemokine binding"/>
    <property type="evidence" value="ECO:0007669"/>
    <property type="project" value="TreeGrafter"/>
</dbReference>
<keyword evidence="2 8" id="KW-0812">Transmembrane</keyword>
<evidence type="ECO:0000256" key="7">
    <source>
        <dbReference type="ARBA" id="ARBA00023224"/>
    </source>
</evidence>
<proteinExistence type="predicted"/>
<dbReference type="GO" id="GO:0060326">
    <property type="term" value="P:cell chemotaxis"/>
    <property type="evidence" value="ECO:0007669"/>
    <property type="project" value="TreeGrafter"/>
</dbReference>
<keyword evidence="3 8" id="KW-1133">Transmembrane helix</keyword>
<keyword evidence="4" id="KW-0297">G-protein coupled receptor</keyword>
<evidence type="ECO:0000313" key="11">
    <source>
        <dbReference type="RefSeq" id="XP_026140321.1"/>
    </source>
</evidence>
<feature type="transmembrane region" description="Helical" evidence="8">
    <location>
        <begin position="41"/>
        <end position="63"/>
    </location>
</feature>
<evidence type="ECO:0000256" key="4">
    <source>
        <dbReference type="ARBA" id="ARBA00023040"/>
    </source>
</evidence>
<dbReference type="PANTHER" id="PTHR10489">
    <property type="entry name" value="CELL ADHESION MOLECULE"/>
    <property type="match status" value="1"/>
</dbReference>
<dbReference type="Pfam" id="PF00001">
    <property type="entry name" value="7tm_1"/>
    <property type="match status" value="1"/>
</dbReference>
<dbReference type="GO" id="GO:0007204">
    <property type="term" value="P:positive regulation of cytosolic calcium ion concentration"/>
    <property type="evidence" value="ECO:0007669"/>
    <property type="project" value="TreeGrafter"/>
</dbReference>
<evidence type="ECO:0000256" key="3">
    <source>
        <dbReference type="ARBA" id="ARBA00022989"/>
    </source>
</evidence>
<feature type="transmembrane region" description="Helical" evidence="8">
    <location>
        <begin position="70"/>
        <end position="92"/>
    </location>
</feature>
<dbReference type="InterPro" id="IPR000276">
    <property type="entry name" value="GPCR_Rhodpsn"/>
</dbReference>
<evidence type="ECO:0000256" key="6">
    <source>
        <dbReference type="ARBA" id="ARBA00023170"/>
    </source>
</evidence>
<keyword evidence="10" id="KW-1185">Reference proteome</keyword>
<dbReference type="InterPro" id="IPR017452">
    <property type="entry name" value="GPCR_Rhodpsn_7TM"/>
</dbReference>
<evidence type="ECO:0000256" key="5">
    <source>
        <dbReference type="ARBA" id="ARBA00023136"/>
    </source>
</evidence>
<dbReference type="GO" id="GO:0006955">
    <property type="term" value="P:immune response"/>
    <property type="evidence" value="ECO:0007669"/>
    <property type="project" value="TreeGrafter"/>
</dbReference>
<keyword evidence="6 11" id="KW-0675">Receptor</keyword>
<dbReference type="PROSITE" id="PS50262">
    <property type="entry name" value="G_PROTEIN_RECEP_F1_2"/>
    <property type="match status" value="1"/>
</dbReference>
<comment type="subcellular location">
    <subcellularLocation>
        <location evidence="1">Membrane</location>
    </subcellularLocation>
</comment>